<dbReference type="InterPro" id="IPR003960">
    <property type="entry name" value="ATPase_AAA_CS"/>
</dbReference>
<dbReference type="SMART" id="SM00382">
    <property type="entry name" value="AAA"/>
    <property type="match status" value="1"/>
</dbReference>
<dbReference type="PANTHER" id="PTHR23077:SF144">
    <property type="entry name" value="PROTEASOME-ASSOCIATED ATPASE"/>
    <property type="match status" value="1"/>
</dbReference>
<keyword evidence="1 4" id="KW-0547">Nucleotide-binding</keyword>
<evidence type="ECO:0000256" key="3">
    <source>
        <dbReference type="ARBA" id="ARBA00023054"/>
    </source>
</evidence>
<dbReference type="InterPro" id="IPR041626">
    <property type="entry name" value="Prot_ATP_ID_OB_N"/>
</dbReference>
<dbReference type="NCBIfam" id="TIGR03689">
    <property type="entry name" value="pup_AAA"/>
    <property type="match status" value="1"/>
</dbReference>
<dbReference type="GO" id="GO:0005524">
    <property type="term" value="F:ATP binding"/>
    <property type="evidence" value="ECO:0007669"/>
    <property type="project" value="UniProtKB-UniRule"/>
</dbReference>
<protein>
    <recommendedName>
        <fullName evidence="4">AAA ATPase forming ring-shaped complexes</fullName>
        <shortName evidence="4">ARC</shortName>
    </recommendedName>
</protein>
<dbReference type="Gene3D" id="1.10.8.60">
    <property type="match status" value="1"/>
</dbReference>
<feature type="domain" description="AAA+ ATPase" evidence="6">
    <location>
        <begin position="219"/>
        <end position="376"/>
    </location>
</feature>
<evidence type="ECO:0000256" key="2">
    <source>
        <dbReference type="ARBA" id="ARBA00022840"/>
    </source>
</evidence>
<sequence>MRTTQRELSTKTSQLSTLSSQNERLVRTLKDAREQIVTLRAEIDRLAQPPSAYAQLVGVHDDGTVDVLSNGRKMHVAVSPTIEADALEVGREVLLNEAMNVVSVHDPDVAGDVVLVKELLDDGRLLVLARQDEERVVRQGAALRRERVRVGDAVLLEARSNIALELIPKAEVADLVLEEVPDLSYEDIGGLSGQIETIRDSVELPYLHAELYERHQLKPPKGVLLYGPPGCGKTMIAKAVASSLARKVAERDGRDAATATNAYFLNIKGPELLNKYVGETERHIRLIFHRAREKSSDGTPVVVFFDEMDSLFRTRGSGVSSDVETTIVPQLLAEIDGVEGLENVIVIGATNREDMIDPAILRPGRLDVKIKIERPDAQAAREIFAKYLTADLPLHPHDLGDHDGSHERTVVAMIDAVVERMYAQIPENQFLEVTYAGGDKEVLYFKDFSSGAMIQNVVDRAKKLAIKEYLTSGVEGLREEHLLASCLAELRENEDLPNTTNPDDWARVSGKKGERIVYIRTLVGTASGTSAGKSIDLG</sequence>
<accession>A0A176QC81</accession>
<organism evidence="7 8">
    <name type="scientific">Janibacter melonis</name>
    <dbReference type="NCBI Taxonomy" id="262209"/>
    <lineage>
        <taxon>Bacteria</taxon>
        <taxon>Bacillati</taxon>
        <taxon>Actinomycetota</taxon>
        <taxon>Actinomycetes</taxon>
        <taxon>Micrococcales</taxon>
        <taxon>Intrasporangiaceae</taxon>
        <taxon>Janibacter</taxon>
    </lineage>
</organism>
<dbReference type="Gene3D" id="1.20.5.170">
    <property type="match status" value="1"/>
</dbReference>
<dbReference type="AlphaFoldDB" id="A0A176QC81"/>
<evidence type="ECO:0000256" key="4">
    <source>
        <dbReference type="HAMAP-Rule" id="MF_02112"/>
    </source>
</evidence>
<evidence type="ECO:0000313" key="7">
    <source>
        <dbReference type="EMBL" id="OAB87342.1"/>
    </source>
</evidence>
<evidence type="ECO:0000256" key="5">
    <source>
        <dbReference type="RuleBase" id="RU003651"/>
    </source>
</evidence>
<feature type="binding site" evidence="4">
    <location>
        <begin position="230"/>
        <end position="235"/>
    </location>
    <ligand>
        <name>ATP</name>
        <dbReference type="ChEBI" id="CHEBI:30616"/>
    </ligand>
</feature>
<keyword evidence="8" id="KW-1185">Reference proteome</keyword>
<dbReference type="GO" id="GO:0010498">
    <property type="term" value="P:proteasomal protein catabolic process"/>
    <property type="evidence" value="ECO:0007669"/>
    <property type="project" value="InterPro"/>
</dbReference>
<dbReference type="InterPro" id="IPR012340">
    <property type="entry name" value="NA-bd_OB-fold"/>
</dbReference>
<dbReference type="PANTHER" id="PTHR23077">
    <property type="entry name" value="AAA-FAMILY ATPASE"/>
    <property type="match status" value="1"/>
</dbReference>
<dbReference type="PROSITE" id="PS00674">
    <property type="entry name" value="AAA"/>
    <property type="match status" value="1"/>
</dbReference>
<dbReference type="SUPFAM" id="SSF52540">
    <property type="entry name" value="P-loop containing nucleoside triphosphate hydrolases"/>
    <property type="match status" value="1"/>
</dbReference>
<evidence type="ECO:0000259" key="6">
    <source>
        <dbReference type="SMART" id="SM00382"/>
    </source>
</evidence>
<comment type="similarity">
    <text evidence="4 5">Belongs to the AAA ATPase family.</text>
</comment>
<dbReference type="InterPro" id="IPR003959">
    <property type="entry name" value="ATPase_AAA_core"/>
</dbReference>
<dbReference type="Gene3D" id="3.40.50.300">
    <property type="entry name" value="P-loop containing nucleotide triphosphate hydrolases"/>
    <property type="match status" value="1"/>
</dbReference>
<dbReference type="FunFam" id="3.40.50.300:FF:001025">
    <property type="entry name" value="ATPase family, AAA domain-containing 2B"/>
    <property type="match status" value="1"/>
</dbReference>
<dbReference type="GO" id="GO:0016887">
    <property type="term" value="F:ATP hydrolysis activity"/>
    <property type="evidence" value="ECO:0007669"/>
    <property type="project" value="UniProtKB-UniRule"/>
</dbReference>
<evidence type="ECO:0000256" key="1">
    <source>
        <dbReference type="ARBA" id="ARBA00022741"/>
    </source>
</evidence>
<dbReference type="EMBL" id="LQZG01000003">
    <property type="protein sequence ID" value="OAB87342.1"/>
    <property type="molecule type" value="Genomic_DNA"/>
</dbReference>
<dbReference type="HAMAP" id="MF_02112">
    <property type="entry name" value="ARC_ATPase"/>
    <property type="match status" value="1"/>
</dbReference>
<comment type="subunit">
    <text evidence="4">Homohexamer. Assembles into a hexameric ring structure.</text>
</comment>
<evidence type="ECO:0000313" key="8">
    <source>
        <dbReference type="Proteomes" id="UP000076976"/>
    </source>
</evidence>
<keyword evidence="7" id="KW-0647">Proteasome</keyword>
<dbReference type="InterPro" id="IPR027417">
    <property type="entry name" value="P-loop_NTPase"/>
</dbReference>
<dbReference type="Pfam" id="PF17758">
    <property type="entry name" value="Prot_ATP_ID_OB_N"/>
    <property type="match status" value="1"/>
</dbReference>
<feature type="coiled-coil region" evidence="4">
    <location>
        <begin position="15"/>
        <end position="42"/>
    </location>
</feature>
<dbReference type="GO" id="GO:0000502">
    <property type="term" value="C:proteasome complex"/>
    <property type="evidence" value="ECO:0007669"/>
    <property type="project" value="UniProtKB-KW"/>
</dbReference>
<comment type="caution">
    <text evidence="7">The sequence shown here is derived from an EMBL/GenBank/DDBJ whole genome shotgun (WGS) entry which is preliminary data.</text>
</comment>
<keyword evidence="2 4" id="KW-0067">ATP-binding</keyword>
<proteinExistence type="inferred from homology"/>
<name>A0A176QC81_9MICO</name>
<reference evidence="7 8" key="1">
    <citation type="submission" date="2016-01" db="EMBL/GenBank/DDBJ databases">
        <title>Janibacter melonis strain CD11_4 genome sequencing and assembly.</title>
        <authorList>
            <person name="Nair G.R."/>
            <person name="Kaur G."/>
            <person name="Chander A.M."/>
            <person name="Mayilraj S."/>
        </authorList>
    </citation>
    <scope>NUCLEOTIDE SEQUENCE [LARGE SCALE GENOMIC DNA]</scope>
    <source>
        <strain evidence="7 8">CD11-4</strain>
    </source>
</reference>
<dbReference type="InterPro" id="IPR050168">
    <property type="entry name" value="AAA_ATPase_domain"/>
</dbReference>
<dbReference type="InterPro" id="IPR032501">
    <property type="entry name" value="Prot_ATP_ID_OB_2nd"/>
</dbReference>
<dbReference type="GO" id="GO:0019941">
    <property type="term" value="P:modification-dependent protein catabolic process"/>
    <property type="evidence" value="ECO:0007669"/>
    <property type="project" value="InterPro"/>
</dbReference>
<dbReference type="Gene3D" id="2.40.50.140">
    <property type="entry name" value="Nucleic acid-binding proteins"/>
    <property type="match status" value="2"/>
</dbReference>
<gene>
    <name evidence="4" type="primary">arc</name>
    <name evidence="7" type="ORF">AWH69_11960</name>
</gene>
<dbReference type="Proteomes" id="UP000076976">
    <property type="component" value="Unassembled WGS sequence"/>
</dbReference>
<dbReference type="InterPro" id="IPR022482">
    <property type="entry name" value="Proteasome_ATPase"/>
</dbReference>
<dbReference type="InterPro" id="IPR003593">
    <property type="entry name" value="AAA+_ATPase"/>
</dbReference>
<dbReference type="STRING" id="262209.AWH69_11960"/>
<dbReference type="Pfam" id="PF00004">
    <property type="entry name" value="AAA"/>
    <property type="match status" value="1"/>
</dbReference>
<keyword evidence="3 4" id="KW-0175">Coiled coil</keyword>
<dbReference type="Pfam" id="PF16450">
    <property type="entry name" value="Prot_ATP_ID_OB_C"/>
    <property type="match status" value="1"/>
</dbReference>